<comment type="cofactor">
    <cofactor evidence="2">
        <name>Zn(2+)</name>
        <dbReference type="ChEBI" id="CHEBI:29105"/>
    </cofactor>
</comment>
<dbReference type="InterPro" id="IPR050072">
    <property type="entry name" value="Peptidase_M20A"/>
</dbReference>
<dbReference type="GO" id="GO:0009014">
    <property type="term" value="F:succinyl-diaminopimelate desuccinylase activity"/>
    <property type="evidence" value="ECO:0007669"/>
    <property type="project" value="UniProtKB-UniRule"/>
</dbReference>
<evidence type="ECO:0000256" key="5">
    <source>
        <dbReference type="ARBA" id="ARBA00011921"/>
    </source>
</evidence>
<dbReference type="GO" id="GO:0006526">
    <property type="term" value="P:L-arginine biosynthetic process"/>
    <property type="evidence" value="ECO:0007669"/>
    <property type="project" value="TreeGrafter"/>
</dbReference>
<keyword evidence="6" id="KW-0028">Amino-acid biosynthesis</keyword>
<keyword evidence="7" id="KW-0479">Metal-binding</keyword>
<evidence type="ECO:0000256" key="2">
    <source>
        <dbReference type="ARBA" id="ARBA00001947"/>
    </source>
</evidence>
<dbReference type="GO" id="GO:0008777">
    <property type="term" value="F:acetylornithine deacetylase activity"/>
    <property type="evidence" value="ECO:0007669"/>
    <property type="project" value="TreeGrafter"/>
</dbReference>
<dbReference type="SUPFAM" id="SSF53187">
    <property type="entry name" value="Zn-dependent exopeptidases"/>
    <property type="match status" value="1"/>
</dbReference>
<evidence type="ECO:0000256" key="12">
    <source>
        <dbReference type="ARBA" id="ARBA00023285"/>
    </source>
</evidence>
<evidence type="ECO:0000313" key="17">
    <source>
        <dbReference type="Proteomes" id="UP000226079"/>
    </source>
</evidence>
<accession>A0A2A9CUQ9</accession>
<comment type="pathway">
    <text evidence="3">Amino-acid biosynthesis; L-lysine biosynthesis via DAP pathway; LL-2,6-diaminopimelate from (S)-tetrahydrodipicolinate (succinylase route): step 3/3.</text>
</comment>
<dbReference type="Pfam" id="PF07687">
    <property type="entry name" value="M20_dimer"/>
    <property type="match status" value="1"/>
</dbReference>
<feature type="domain" description="Peptidase M20 dimerisation" evidence="15">
    <location>
        <begin position="181"/>
        <end position="280"/>
    </location>
</feature>
<dbReference type="GO" id="GO:0046872">
    <property type="term" value="F:metal ion binding"/>
    <property type="evidence" value="ECO:0007669"/>
    <property type="project" value="UniProtKB-KW"/>
</dbReference>
<keyword evidence="10" id="KW-0220">Diaminopimelate biosynthesis</keyword>
<reference evidence="16 17" key="1">
    <citation type="submission" date="2017-10" db="EMBL/GenBank/DDBJ databases">
        <title>Sequencing the genomes of 1000 actinobacteria strains.</title>
        <authorList>
            <person name="Klenk H.-P."/>
        </authorList>
    </citation>
    <scope>NUCLEOTIDE SEQUENCE [LARGE SCALE GENOMIC DNA]</scope>
    <source>
        <strain evidence="16 17">DSM 15597</strain>
    </source>
</reference>
<evidence type="ECO:0000256" key="3">
    <source>
        <dbReference type="ARBA" id="ARBA00005130"/>
    </source>
</evidence>
<evidence type="ECO:0000256" key="11">
    <source>
        <dbReference type="ARBA" id="ARBA00023154"/>
    </source>
</evidence>
<evidence type="ECO:0000313" key="16">
    <source>
        <dbReference type="EMBL" id="PFG17309.1"/>
    </source>
</evidence>
<dbReference type="FunFam" id="3.30.70.360:FF:000011">
    <property type="entry name" value="Succinyl-diaminopimelate desuccinylase"/>
    <property type="match status" value="1"/>
</dbReference>
<name>A0A2A9CUQ9_9ACTN</name>
<keyword evidence="8" id="KW-0378">Hydrolase</keyword>
<dbReference type="EC" id="3.5.1.18" evidence="5 14"/>
<evidence type="ECO:0000256" key="13">
    <source>
        <dbReference type="ARBA" id="ARBA00051301"/>
    </source>
</evidence>
<dbReference type="Gene3D" id="3.40.630.10">
    <property type="entry name" value="Zn peptidases"/>
    <property type="match status" value="1"/>
</dbReference>
<comment type="cofactor">
    <cofactor evidence="1">
        <name>Co(2+)</name>
        <dbReference type="ChEBI" id="CHEBI:48828"/>
    </cofactor>
</comment>
<evidence type="ECO:0000259" key="15">
    <source>
        <dbReference type="Pfam" id="PF07687"/>
    </source>
</evidence>
<keyword evidence="11" id="KW-0457">Lysine biosynthesis</keyword>
<dbReference type="SUPFAM" id="SSF55031">
    <property type="entry name" value="Bacterial exopeptidase dimerisation domain"/>
    <property type="match status" value="1"/>
</dbReference>
<evidence type="ECO:0000256" key="10">
    <source>
        <dbReference type="ARBA" id="ARBA00022915"/>
    </source>
</evidence>
<sequence length="367" mass="38663">MMMSTGEGAAPTTLTVVSLDLTGDLIALFRQVVDIESVSGNERALADEVEIALRQLPHLRVARDGDTVIAKTELGRAERVVIAGHLDTVPVAGNLPSRLVGDVVYGRGTADMKGGVAVALAAAAALTEPTRDISWIFYDHEEVEATLNSLTRIAAERPDWLAGDFAVLMEPTAARIEGGCQGTMRFTITTSGLASHSARSWLGHNAIHDAAEPLARLAGYQARVVEVDGLTYREGLNAVGIRGGIAGNVIPDSCQITVNYRFAPDRDVAAAQAHCREVFDGYQVDFVDAVAGARPGLDLPLAAEFVAAVGGTPTGKLGWTDVARFAALGIPAVNFGPGDPGKAHADDEFCPVADLHSCYQGLLRWLG</sequence>
<dbReference type="GO" id="GO:0019877">
    <property type="term" value="P:diaminopimelate biosynthetic process"/>
    <property type="evidence" value="ECO:0007669"/>
    <property type="project" value="UniProtKB-KW"/>
</dbReference>
<dbReference type="EMBL" id="PDJC01000001">
    <property type="protein sequence ID" value="PFG17309.1"/>
    <property type="molecule type" value="Genomic_DNA"/>
</dbReference>
<gene>
    <name evidence="16" type="ORF">ATK74_1876</name>
</gene>
<comment type="catalytic activity">
    <reaction evidence="13">
        <text>N-succinyl-(2S,6S)-2,6-diaminopimelate + H2O = (2S,6S)-2,6-diaminopimelate + succinate</text>
        <dbReference type="Rhea" id="RHEA:22608"/>
        <dbReference type="ChEBI" id="CHEBI:15377"/>
        <dbReference type="ChEBI" id="CHEBI:30031"/>
        <dbReference type="ChEBI" id="CHEBI:57609"/>
        <dbReference type="ChEBI" id="CHEBI:58087"/>
        <dbReference type="EC" id="3.5.1.18"/>
    </reaction>
</comment>
<evidence type="ECO:0000256" key="6">
    <source>
        <dbReference type="ARBA" id="ARBA00022605"/>
    </source>
</evidence>
<dbReference type="PANTHER" id="PTHR43808">
    <property type="entry name" value="ACETYLORNITHINE DEACETYLASE"/>
    <property type="match status" value="1"/>
</dbReference>
<evidence type="ECO:0000256" key="4">
    <source>
        <dbReference type="ARBA" id="ARBA00011738"/>
    </source>
</evidence>
<dbReference type="InterPro" id="IPR011650">
    <property type="entry name" value="Peptidase_M20_dimer"/>
</dbReference>
<keyword evidence="12" id="KW-0170">Cobalt</keyword>
<keyword evidence="17" id="KW-1185">Reference proteome</keyword>
<dbReference type="Proteomes" id="UP000226079">
    <property type="component" value="Unassembled WGS sequence"/>
</dbReference>
<comment type="caution">
    <text evidence="16">The sequence shown here is derived from an EMBL/GenBank/DDBJ whole genome shotgun (WGS) entry which is preliminary data.</text>
</comment>
<dbReference type="Pfam" id="PF01546">
    <property type="entry name" value="Peptidase_M20"/>
    <property type="match status" value="1"/>
</dbReference>
<dbReference type="GO" id="GO:0009089">
    <property type="term" value="P:lysine biosynthetic process via diaminopimelate"/>
    <property type="evidence" value="ECO:0007669"/>
    <property type="project" value="UniProtKB-UniRule"/>
</dbReference>
<dbReference type="InterPro" id="IPR010174">
    <property type="entry name" value="Succinyl-DAP_deSuclase_DapE"/>
</dbReference>
<evidence type="ECO:0000256" key="9">
    <source>
        <dbReference type="ARBA" id="ARBA00022833"/>
    </source>
</evidence>
<organism evidence="16 17">
    <name type="scientific">Propionicimonas paludicola</name>
    <dbReference type="NCBI Taxonomy" id="185243"/>
    <lineage>
        <taxon>Bacteria</taxon>
        <taxon>Bacillati</taxon>
        <taxon>Actinomycetota</taxon>
        <taxon>Actinomycetes</taxon>
        <taxon>Propionibacteriales</taxon>
        <taxon>Nocardioidaceae</taxon>
        <taxon>Propionicimonas</taxon>
    </lineage>
</organism>
<dbReference type="InterPro" id="IPR002933">
    <property type="entry name" value="Peptidase_M20"/>
</dbReference>
<dbReference type="PANTHER" id="PTHR43808:SF31">
    <property type="entry name" value="N-ACETYL-L-CITRULLINE DEACETYLASE"/>
    <property type="match status" value="1"/>
</dbReference>
<protein>
    <recommendedName>
        <fullName evidence="5 14">Succinyl-diaminopimelate desuccinylase</fullName>
        <ecNumber evidence="5 14">3.5.1.18</ecNumber>
    </recommendedName>
</protein>
<dbReference type="AlphaFoldDB" id="A0A2A9CUQ9"/>
<evidence type="ECO:0000256" key="8">
    <source>
        <dbReference type="ARBA" id="ARBA00022801"/>
    </source>
</evidence>
<evidence type="ECO:0000256" key="7">
    <source>
        <dbReference type="ARBA" id="ARBA00022723"/>
    </source>
</evidence>
<proteinExistence type="predicted"/>
<evidence type="ECO:0000256" key="14">
    <source>
        <dbReference type="NCBIfam" id="TIGR01900"/>
    </source>
</evidence>
<keyword evidence="9" id="KW-0862">Zinc</keyword>
<dbReference type="Gene3D" id="3.30.70.360">
    <property type="match status" value="1"/>
</dbReference>
<dbReference type="InterPro" id="IPR036264">
    <property type="entry name" value="Bact_exopeptidase_dim_dom"/>
</dbReference>
<evidence type="ECO:0000256" key="1">
    <source>
        <dbReference type="ARBA" id="ARBA00001941"/>
    </source>
</evidence>
<dbReference type="NCBIfam" id="TIGR01900">
    <property type="entry name" value="dapE-gram_pos"/>
    <property type="match status" value="1"/>
</dbReference>
<comment type="subunit">
    <text evidence="4">Homodimer.</text>
</comment>